<dbReference type="FunFam" id="1.10.10.10:FF:000051">
    <property type="entry name" value="Fur family transcriptional regulator"/>
    <property type="match status" value="1"/>
</dbReference>
<evidence type="ECO:0000256" key="6">
    <source>
        <dbReference type="ARBA" id="ARBA00023125"/>
    </source>
</evidence>
<keyword evidence="2" id="KW-0678">Repressor</keyword>
<feature type="binding site" evidence="8">
    <location>
        <position position="99"/>
    </location>
    <ligand>
        <name>Zn(2+)</name>
        <dbReference type="ChEBI" id="CHEBI:29105"/>
    </ligand>
</feature>
<dbReference type="Gene3D" id="3.30.1490.190">
    <property type="match status" value="1"/>
</dbReference>
<dbReference type="PANTHER" id="PTHR33202:SF7">
    <property type="entry name" value="FERRIC UPTAKE REGULATION PROTEIN"/>
    <property type="match status" value="1"/>
</dbReference>
<feature type="binding site" evidence="8">
    <location>
        <position position="102"/>
    </location>
    <ligand>
        <name>Zn(2+)</name>
        <dbReference type="ChEBI" id="CHEBI:29105"/>
    </ligand>
</feature>
<evidence type="ECO:0000256" key="5">
    <source>
        <dbReference type="ARBA" id="ARBA00023015"/>
    </source>
</evidence>
<evidence type="ECO:0000256" key="8">
    <source>
        <dbReference type="PIRSR" id="PIRSR602481-1"/>
    </source>
</evidence>
<reference evidence="9" key="1">
    <citation type="journal article" date="2020" name="mSystems">
        <title>Genome- and Community-Level Interaction Insights into Carbon Utilization and Element Cycling Functions of Hydrothermarchaeota in Hydrothermal Sediment.</title>
        <authorList>
            <person name="Zhou Z."/>
            <person name="Liu Y."/>
            <person name="Xu W."/>
            <person name="Pan J."/>
            <person name="Luo Z.H."/>
            <person name="Li M."/>
        </authorList>
    </citation>
    <scope>NUCLEOTIDE SEQUENCE [LARGE SCALE GENOMIC DNA]</scope>
    <source>
        <strain evidence="9">SpSt-788</strain>
    </source>
</reference>
<evidence type="ECO:0000313" key="9">
    <source>
        <dbReference type="EMBL" id="HGG99951.1"/>
    </source>
</evidence>
<dbReference type="AlphaFoldDB" id="A0A7C4EQL4"/>
<evidence type="ECO:0000256" key="3">
    <source>
        <dbReference type="ARBA" id="ARBA00022723"/>
    </source>
</evidence>
<feature type="binding site" evidence="8">
    <location>
        <position position="145"/>
    </location>
    <ligand>
        <name>Zn(2+)</name>
        <dbReference type="ChEBI" id="CHEBI:29105"/>
    </ligand>
</feature>
<dbReference type="GO" id="GO:1900376">
    <property type="term" value="P:regulation of secondary metabolite biosynthetic process"/>
    <property type="evidence" value="ECO:0007669"/>
    <property type="project" value="TreeGrafter"/>
</dbReference>
<dbReference type="GO" id="GO:0008270">
    <property type="term" value="F:zinc ion binding"/>
    <property type="evidence" value="ECO:0007669"/>
    <property type="project" value="TreeGrafter"/>
</dbReference>
<keyword evidence="5" id="KW-0805">Transcription regulation</keyword>
<keyword evidence="3 8" id="KW-0479">Metal-binding</keyword>
<sequence length="154" mass="17984">MPFGGWGCRGLFKECGLKWTQTRQAIIDILTSKRGHLSAEEIFLEVRKRLPGIGLATVYRTLEILTHLGIVREFDFKDGRARYEFIGIKKGIEHYHLVCRICGRIIDYEIESEKETDPIKEFKNFLSEKFKFSIERSDIQFFGLCERCKALSEK</sequence>
<name>A0A7C4EQL4_9BACT</name>
<dbReference type="InterPro" id="IPR036388">
    <property type="entry name" value="WH-like_DNA-bd_sf"/>
</dbReference>
<protein>
    <submittedName>
        <fullName evidence="9">Transcriptional repressor</fullName>
    </submittedName>
</protein>
<dbReference type="InterPro" id="IPR043135">
    <property type="entry name" value="Fur_C"/>
</dbReference>
<dbReference type="PANTHER" id="PTHR33202">
    <property type="entry name" value="ZINC UPTAKE REGULATION PROTEIN"/>
    <property type="match status" value="1"/>
</dbReference>
<dbReference type="SUPFAM" id="SSF46785">
    <property type="entry name" value="Winged helix' DNA-binding domain"/>
    <property type="match status" value="1"/>
</dbReference>
<keyword evidence="7" id="KW-0804">Transcription</keyword>
<evidence type="ECO:0000256" key="4">
    <source>
        <dbReference type="ARBA" id="ARBA00022833"/>
    </source>
</evidence>
<proteinExistence type="inferred from homology"/>
<dbReference type="InterPro" id="IPR036390">
    <property type="entry name" value="WH_DNA-bd_sf"/>
</dbReference>
<gene>
    <name evidence="9" type="ORF">ENV75_05855</name>
</gene>
<accession>A0A7C4EQL4</accession>
<dbReference type="Pfam" id="PF01475">
    <property type="entry name" value="FUR"/>
    <property type="match status" value="1"/>
</dbReference>
<comment type="similarity">
    <text evidence="1">Belongs to the Fur family.</text>
</comment>
<keyword evidence="4 8" id="KW-0862">Zinc</keyword>
<evidence type="ECO:0000256" key="7">
    <source>
        <dbReference type="ARBA" id="ARBA00023163"/>
    </source>
</evidence>
<evidence type="ECO:0000256" key="2">
    <source>
        <dbReference type="ARBA" id="ARBA00022491"/>
    </source>
</evidence>
<organism evidence="9">
    <name type="scientific">Thermodesulfovibrio aggregans</name>
    <dbReference type="NCBI Taxonomy" id="86166"/>
    <lineage>
        <taxon>Bacteria</taxon>
        <taxon>Pseudomonadati</taxon>
        <taxon>Nitrospirota</taxon>
        <taxon>Thermodesulfovibrionia</taxon>
        <taxon>Thermodesulfovibrionales</taxon>
        <taxon>Thermodesulfovibrionaceae</taxon>
        <taxon>Thermodesulfovibrio</taxon>
    </lineage>
</organism>
<keyword evidence="6" id="KW-0238">DNA-binding</keyword>
<evidence type="ECO:0000256" key="1">
    <source>
        <dbReference type="ARBA" id="ARBA00007957"/>
    </source>
</evidence>
<dbReference type="CDD" id="cd07153">
    <property type="entry name" value="Fur_like"/>
    <property type="match status" value="1"/>
</dbReference>
<dbReference type="GO" id="GO:0000976">
    <property type="term" value="F:transcription cis-regulatory region binding"/>
    <property type="evidence" value="ECO:0007669"/>
    <property type="project" value="TreeGrafter"/>
</dbReference>
<dbReference type="GO" id="GO:0003700">
    <property type="term" value="F:DNA-binding transcription factor activity"/>
    <property type="evidence" value="ECO:0007669"/>
    <property type="project" value="InterPro"/>
</dbReference>
<feature type="binding site" evidence="8">
    <location>
        <position position="148"/>
    </location>
    <ligand>
        <name>Zn(2+)</name>
        <dbReference type="ChEBI" id="CHEBI:29105"/>
    </ligand>
</feature>
<dbReference type="Gene3D" id="1.10.10.10">
    <property type="entry name" value="Winged helix-like DNA-binding domain superfamily/Winged helix DNA-binding domain"/>
    <property type="match status" value="1"/>
</dbReference>
<dbReference type="InterPro" id="IPR002481">
    <property type="entry name" value="FUR"/>
</dbReference>
<dbReference type="GO" id="GO:0045892">
    <property type="term" value="P:negative regulation of DNA-templated transcription"/>
    <property type="evidence" value="ECO:0007669"/>
    <property type="project" value="TreeGrafter"/>
</dbReference>
<comment type="cofactor">
    <cofactor evidence="8">
        <name>Zn(2+)</name>
        <dbReference type="ChEBI" id="CHEBI:29105"/>
    </cofactor>
    <text evidence="8">Binds 1 zinc ion per subunit.</text>
</comment>
<dbReference type="EMBL" id="DTHO01000062">
    <property type="protein sequence ID" value="HGG99951.1"/>
    <property type="molecule type" value="Genomic_DNA"/>
</dbReference>
<comment type="caution">
    <text evidence="9">The sequence shown here is derived from an EMBL/GenBank/DDBJ whole genome shotgun (WGS) entry which is preliminary data.</text>
</comment>